<organism evidence="3 4">
    <name type="scientific">Ficus carica</name>
    <name type="common">Common fig</name>
    <dbReference type="NCBI Taxonomy" id="3494"/>
    <lineage>
        <taxon>Eukaryota</taxon>
        <taxon>Viridiplantae</taxon>
        <taxon>Streptophyta</taxon>
        <taxon>Embryophyta</taxon>
        <taxon>Tracheophyta</taxon>
        <taxon>Spermatophyta</taxon>
        <taxon>Magnoliopsida</taxon>
        <taxon>eudicotyledons</taxon>
        <taxon>Gunneridae</taxon>
        <taxon>Pentapetalae</taxon>
        <taxon>rosids</taxon>
        <taxon>fabids</taxon>
        <taxon>Rosales</taxon>
        <taxon>Moraceae</taxon>
        <taxon>Ficeae</taxon>
        <taxon>Ficus</taxon>
    </lineage>
</organism>
<feature type="region of interest" description="Disordered" evidence="2">
    <location>
        <begin position="21"/>
        <end position="55"/>
    </location>
</feature>
<dbReference type="GO" id="GO:0005730">
    <property type="term" value="C:nucleolus"/>
    <property type="evidence" value="ECO:0007669"/>
    <property type="project" value="TreeGrafter"/>
</dbReference>
<dbReference type="GO" id="GO:0030515">
    <property type="term" value="F:snoRNA binding"/>
    <property type="evidence" value="ECO:0007669"/>
    <property type="project" value="TreeGrafter"/>
</dbReference>
<reference evidence="3" key="1">
    <citation type="submission" date="2023-07" db="EMBL/GenBank/DDBJ databases">
        <title>draft genome sequence of fig (Ficus carica).</title>
        <authorList>
            <person name="Takahashi T."/>
            <person name="Nishimura K."/>
        </authorList>
    </citation>
    <scope>NUCLEOTIDE SEQUENCE</scope>
</reference>
<dbReference type="GO" id="GO:0030688">
    <property type="term" value="C:preribosome, small subunit precursor"/>
    <property type="evidence" value="ECO:0007669"/>
    <property type="project" value="TreeGrafter"/>
</dbReference>
<dbReference type="Pfam" id="PF05291">
    <property type="entry name" value="Bystin"/>
    <property type="match status" value="1"/>
</dbReference>
<dbReference type="Proteomes" id="UP001187192">
    <property type="component" value="Unassembled WGS sequence"/>
</dbReference>
<gene>
    <name evidence="3" type="ORF">TIFTF001_034903</name>
</gene>
<comment type="similarity">
    <text evidence="1">Belongs to the bystin family.</text>
</comment>
<name>A0AA88J9L5_FICCA</name>
<evidence type="ECO:0000256" key="2">
    <source>
        <dbReference type="SAM" id="MobiDB-lite"/>
    </source>
</evidence>
<dbReference type="InterPro" id="IPR007955">
    <property type="entry name" value="Bystin"/>
</dbReference>
<accession>A0AA88J9L5</accession>
<dbReference type="PANTHER" id="PTHR12821">
    <property type="entry name" value="BYSTIN"/>
    <property type="match status" value="1"/>
</dbReference>
<evidence type="ECO:0000256" key="1">
    <source>
        <dbReference type="ARBA" id="ARBA00007114"/>
    </source>
</evidence>
<evidence type="ECO:0008006" key="5">
    <source>
        <dbReference type="Google" id="ProtNLM"/>
    </source>
</evidence>
<dbReference type="GO" id="GO:0006364">
    <property type="term" value="P:rRNA processing"/>
    <property type="evidence" value="ECO:0007669"/>
    <property type="project" value="TreeGrafter"/>
</dbReference>
<evidence type="ECO:0000313" key="4">
    <source>
        <dbReference type="Proteomes" id="UP001187192"/>
    </source>
</evidence>
<dbReference type="PANTHER" id="PTHR12821:SF0">
    <property type="entry name" value="BYSTIN"/>
    <property type="match status" value="1"/>
</dbReference>
<dbReference type="AlphaFoldDB" id="A0AA88J9L5"/>
<dbReference type="EMBL" id="BTGU01000265">
    <property type="protein sequence ID" value="GMN65842.1"/>
    <property type="molecule type" value="Genomic_DNA"/>
</dbReference>
<keyword evidence="4" id="KW-1185">Reference proteome</keyword>
<comment type="caution">
    <text evidence="3">The sequence shown here is derived from an EMBL/GenBank/DDBJ whole genome shotgun (WGS) entry which is preliminary data.</text>
</comment>
<feature type="compositionally biased region" description="Acidic residues" evidence="2">
    <location>
        <begin position="28"/>
        <end position="50"/>
    </location>
</feature>
<evidence type="ECO:0000313" key="3">
    <source>
        <dbReference type="EMBL" id="GMN65842.1"/>
    </source>
</evidence>
<dbReference type="Gramene" id="FCD_00029284-RA">
    <property type="protein sequence ID" value="FCD_00029284-RA:cds"/>
    <property type="gene ID" value="FCD_00029284"/>
</dbReference>
<proteinExistence type="inferred from homology"/>
<sequence>MASVDSPPSLIENKEVEALILNQSCVKDEDEDEEGGGGGGEEEEEGEDEIDHFTGLSGDFLERDEEEEKLMEAFPSEDTAPHPTLADNIVVTQIRQTRLFDMYKSLGKSLKKYRDGKLPKAFEYIPYMEYWEDVLLLTEPEHWSPNAMYEVTRIFVSQSDLGVFESFNRLVLLPYIRSDIRKNKRLHFVLHLALNKTLEIKPAAFFNGILFPLCDSRTCTLREAVLIGSTLRKVLISPPHPRVFVALLKLAEMEYYDSTSYFIKLLLEEANDLPYGAIEALVSHFMRFSENTGTMPVIWHQSLLAFVQRYKNKLHEADKENLRLVLGKQNHKLVTPKIRKELNGSCDLDEEDD</sequence>
<dbReference type="GO" id="GO:0005737">
    <property type="term" value="C:cytoplasm"/>
    <property type="evidence" value="ECO:0007669"/>
    <property type="project" value="TreeGrafter"/>
</dbReference>
<protein>
    <recommendedName>
        <fullName evidence="5">Bystin</fullName>
    </recommendedName>
</protein>